<dbReference type="InterPro" id="IPR036390">
    <property type="entry name" value="WH_DNA-bd_sf"/>
</dbReference>
<dbReference type="PANTHER" id="PTHR18964">
    <property type="entry name" value="ROK (REPRESSOR, ORF, KINASE) FAMILY"/>
    <property type="match status" value="1"/>
</dbReference>
<sequence>MARPPHPTEQSPVSARRGTNLPRLKNFNESVVLDSLRRAPDGLSRVELASTSGLSAQTVSNICRRLIDQGVILDEGTVVPSAAGVGGKRRTLLHLNPDAYFAIGVHLDPAVATVAILNVTGSVLAERRHPMHDVSEPDRVLADIARLVEELITNSGVPRDRILGLGVAAPGPIDLESGVIIDPPQLRGWGRVPVRERLAELTGLPVILDKDVTAAVIAERWAAGPAAADADTFVFFYIGTGSGMGLVVNDTVLRGVSGNAGEVGGLDASCTTRDLAEEGVRRGVLTGLTLPVSPTEAEDALAELVRIAHDGDAEARDIIDGWARRVGRGVAAAATLVDAPLIIFGGPAWTLLAERFLPIVRDIVDASPFVEKTRETVVTTSALGDAVGAIGAASLVLDTLLSVQPQSLVLQ</sequence>
<comment type="similarity">
    <text evidence="1">Belongs to the ROK (NagC/XylR) family.</text>
</comment>
<proteinExistence type="inferred from homology"/>
<dbReference type="SUPFAM" id="SSF46785">
    <property type="entry name" value="Winged helix' DNA-binding domain"/>
    <property type="match status" value="1"/>
</dbReference>
<accession>A0A3L7AA42</accession>
<name>A0A3L7AA42_9MICO</name>
<organism evidence="3 4">
    <name type="scientific">Mycetocola tolaasinivorans</name>
    <dbReference type="NCBI Taxonomy" id="76635"/>
    <lineage>
        <taxon>Bacteria</taxon>
        <taxon>Bacillati</taxon>
        <taxon>Actinomycetota</taxon>
        <taxon>Actinomycetes</taxon>
        <taxon>Micrococcales</taxon>
        <taxon>Microbacteriaceae</taxon>
        <taxon>Mycetocola</taxon>
    </lineage>
</organism>
<dbReference type="Proteomes" id="UP000272503">
    <property type="component" value="Unassembled WGS sequence"/>
</dbReference>
<feature type="region of interest" description="Disordered" evidence="2">
    <location>
        <begin position="1"/>
        <end position="20"/>
    </location>
</feature>
<dbReference type="InterPro" id="IPR000600">
    <property type="entry name" value="ROK"/>
</dbReference>
<dbReference type="Pfam" id="PF00480">
    <property type="entry name" value="ROK"/>
    <property type="match status" value="1"/>
</dbReference>
<dbReference type="InterPro" id="IPR036388">
    <property type="entry name" value="WH-like_DNA-bd_sf"/>
</dbReference>
<dbReference type="Gene3D" id="3.30.420.40">
    <property type="match status" value="2"/>
</dbReference>
<gene>
    <name evidence="3" type="ORF">D9V32_04665</name>
</gene>
<evidence type="ECO:0000256" key="2">
    <source>
        <dbReference type="SAM" id="MobiDB-lite"/>
    </source>
</evidence>
<dbReference type="AlphaFoldDB" id="A0A3L7AA42"/>
<dbReference type="SUPFAM" id="SSF53067">
    <property type="entry name" value="Actin-like ATPase domain"/>
    <property type="match status" value="1"/>
</dbReference>
<dbReference type="OrthoDB" id="4083144at2"/>
<evidence type="ECO:0000313" key="3">
    <source>
        <dbReference type="EMBL" id="RLP76925.1"/>
    </source>
</evidence>
<comment type="caution">
    <text evidence="3">The sequence shown here is derived from an EMBL/GenBank/DDBJ whole genome shotgun (WGS) entry which is preliminary data.</text>
</comment>
<reference evidence="3 4" key="1">
    <citation type="submission" date="2018-10" db="EMBL/GenBank/DDBJ databases">
        <authorList>
            <person name="Li J."/>
        </authorList>
    </citation>
    <scope>NUCLEOTIDE SEQUENCE [LARGE SCALE GENOMIC DNA]</scope>
    <source>
        <strain evidence="3 4">IF 016277</strain>
    </source>
</reference>
<protein>
    <submittedName>
        <fullName evidence="3">ROK family transcriptional regulator</fullName>
    </submittedName>
</protein>
<dbReference type="Gene3D" id="1.10.10.10">
    <property type="entry name" value="Winged helix-like DNA-binding domain superfamily/Winged helix DNA-binding domain"/>
    <property type="match status" value="1"/>
</dbReference>
<dbReference type="RefSeq" id="WP_121647734.1">
    <property type="nucleotide sequence ID" value="NZ_RCUX01000003.1"/>
</dbReference>
<dbReference type="EMBL" id="RCUX01000003">
    <property type="protein sequence ID" value="RLP76925.1"/>
    <property type="molecule type" value="Genomic_DNA"/>
</dbReference>
<evidence type="ECO:0000256" key="1">
    <source>
        <dbReference type="ARBA" id="ARBA00006479"/>
    </source>
</evidence>
<dbReference type="GO" id="GO:0003700">
    <property type="term" value="F:DNA-binding transcription factor activity"/>
    <property type="evidence" value="ECO:0007669"/>
    <property type="project" value="InterPro"/>
</dbReference>
<dbReference type="Pfam" id="PF13412">
    <property type="entry name" value="HTH_24"/>
    <property type="match status" value="1"/>
</dbReference>
<keyword evidence="4" id="KW-1185">Reference proteome</keyword>
<dbReference type="InterPro" id="IPR043129">
    <property type="entry name" value="ATPase_NBD"/>
</dbReference>
<evidence type="ECO:0000313" key="4">
    <source>
        <dbReference type="Proteomes" id="UP000272503"/>
    </source>
</evidence>
<dbReference type="PANTHER" id="PTHR18964:SF173">
    <property type="entry name" value="GLUCOKINASE"/>
    <property type="match status" value="1"/>
</dbReference>